<dbReference type="GO" id="GO:0046872">
    <property type="term" value="F:metal ion binding"/>
    <property type="evidence" value="ECO:0007669"/>
    <property type="project" value="UniProtKB-UniRule"/>
</dbReference>
<keyword evidence="1 2" id="KW-0224">Dipeptidase</keyword>
<dbReference type="GeneID" id="70190091"/>
<comment type="cofactor">
    <cofactor evidence="2">
        <name>Zn(2+)</name>
        <dbReference type="ChEBI" id="CHEBI:29105"/>
    </cofactor>
</comment>
<evidence type="ECO:0000256" key="2">
    <source>
        <dbReference type="RuleBase" id="RU341113"/>
    </source>
</evidence>
<sequence length="261" mass="28895">MAGNSIGIIRAWYQMGVRYITLTHNCNNAFADSSQVEPVHGGLSALGRGAIVEMNRLGMIIDLSHASRDCAPQVLDLTRAPVMFSHSNAQAVFDCARNVPDEVLDRGPANGGVVMINFVPEHVAAHRRDARMQHVLDHIFYVAERIGWDHVGLGSDFDGVASVIPGLEDVSCYPGLIAAVLDRGATTEQVEKLISRNLLRVWTRVAAVREQMGREGARPVEDVWEGRKWWRFNGEHQIEDNDPGDTRGWGWFGMDKPTDAI</sequence>
<comment type="catalytic activity">
    <reaction evidence="2">
        <text>an L-aminoacyl-L-amino acid + H2O = 2 an L-alpha-amino acid</text>
        <dbReference type="Rhea" id="RHEA:48940"/>
        <dbReference type="ChEBI" id="CHEBI:15377"/>
        <dbReference type="ChEBI" id="CHEBI:59869"/>
        <dbReference type="ChEBI" id="CHEBI:77460"/>
        <dbReference type="EC" id="3.4.13.19"/>
    </reaction>
</comment>
<protein>
    <recommendedName>
        <fullName evidence="2">Dipeptidase</fullName>
        <ecNumber evidence="2">3.4.13.19</ecNumber>
    </recommendedName>
</protein>
<dbReference type="GO" id="GO:0070573">
    <property type="term" value="F:metallodipeptidase activity"/>
    <property type="evidence" value="ECO:0007669"/>
    <property type="project" value="InterPro"/>
</dbReference>
<dbReference type="InterPro" id="IPR032466">
    <property type="entry name" value="Metal_Hydrolase"/>
</dbReference>
<comment type="caution">
    <text evidence="3">The sequence shown here is derived from an EMBL/GenBank/DDBJ whole genome shotgun (WGS) entry which is preliminary data.</text>
</comment>
<dbReference type="EC" id="3.4.13.19" evidence="2"/>
<dbReference type="PANTHER" id="PTHR10443:SF12">
    <property type="entry name" value="DIPEPTIDASE"/>
    <property type="match status" value="1"/>
</dbReference>
<keyword evidence="2" id="KW-0645">Protease</keyword>
<comment type="similarity">
    <text evidence="2">Belongs to the metallo-dependent hydrolases superfamily. Peptidase M19 family.</text>
</comment>
<dbReference type="AlphaFoldDB" id="A0A9P9BID2"/>
<name>A0A9P9BID2_9PEZI</name>
<keyword evidence="2" id="KW-0862">Zinc</keyword>
<reference evidence="3" key="1">
    <citation type="journal article" date="2021" name="Nat. Commun.">
        <title>Genetic determinants of endophytism in the Arabidopsis root mycobiome.</title>
        <authorList>
            <person name="Mesny F."/>
            <person name="Miyauchi S."/>
            <person name="Thiergart T."/>
            <person name="Pickel B."/>
            <person name="Atanasova L."/>
            <person name="Karlsson M."/>
            <person name="Huettel B."/>
            <person name="Barry K.W."/>
            <person name="Haridas S."/>
            <person name="Chen C."/>
            <person name="Bauer D."/>
            <person name="Andreopoulos W."/>
            <person name="Pangilinan J."/>
            <person name="LaButti K."/>
            <person name="Riley R."/>
            <person name="Lipzen A."/>
            <person name="Clum A."/>
            <person name="Drula E."/>
            <person name="Henrissat B."/>
            <person name="Kohler A."/>
            <person name="Grigoriev I.V."/>
            <person name="Martin F.M."/>
            <person name="Hacquard S."/>
        </authorList>
    </citation>
    <scope>NUCLEOTIDE SEQUENCE</scope>
    <source>
        <strain evidence="3">MPI-CAGE-CH-0230</strain>
    </source>
</reference>
<proteinExistence type="inferred from homology"/>
<dbReference type="PANTHER" id="PTHR10443">
    <property type="entry name" value="MICROSOMAL DIPEPTIDASE"/>
    <property type="match status" value="1"/>
</dbReference>
<gene>
    <name evidence="3" type="ORF">B0I36DRAFT_377301</name>
</gene>
<dbReference type="RefSeq" id="XP_046007661.1">
    <property type="nucleotide sequence ID" value="XM_046160545.1"/>
</dbReference>
<dbReference type="EMBL" id="JAGTJQ010000010">
    <property type="protein sequence ID" value="KAH7021460.1"/>
    <property type="molecule type" value="Genomic_DNA"/>
</dbReference>
<dbReference type="GO" id="GO:0006508">
    <property type="term" value="P:proteolysis"/>
    <property type="evidence" value="ECO:0007669"/>
    <property type="project" value="UniProtKB-KW"/>
</dbReference>
<dbReference type="SUPFAM" id="SSF51556">
    <property type="entry name" value="Metallo-dependent hydrolases"/>
    <property type="match status" value="1"/>
</dbReference>
<dbReference type="InterPro" id="IPR008257">
    <property type="entry name" value="Pept_M19"/>
</dbReference>
<keyword evidence="2" id="KW-0378">Hydrolase</keyword>
<keyword evidence="4" id="KW-1185">Reference proteome</keyword>
<evidence type="ECO:0000313" key="4">
    <source>
        <dbReference type="Proteomes" id="UP000756346"/>
    </source>
</evidence>
<organism evidence="3 4">
    <name type="scientific">Microdochium trichocladiopsis</name>
    <dbReference type="NCBI Taxonomy" id="1682393"/>
    <lineage>
        <taxon>Eukaryota</taxon>
        <taxon>Fungi</taxon>
        <taxon>Dikarya</taxon>
        <taxon>Ascomycota</taxon>
        <taxon>Pezizomycotina</taxon>
        <taxon>Sordariomycetes</taxon>
        <taxon>Xylariomycetidae</taxon>
        <taxon>Xylariales</taxon>
        <taxon>Microdochiaceae</taxon>
        <taxon>Microdochium</taxon>
    </lineage>
</organism>
<evidence type="ECO:0000313" key="3">
    <source>
        <dbReference type="EMBL" id="KAH7021460.1"/>
    </source>
</evidence>
<dbReference type="PROSITE" id="PS51365">
    <property type="entry name" value="RENAL_DIPEPTIDASE_2"/>
    <property type="match status" value="1"/>
</dbReference>
<evidence type="ECO:0000256" key="1">
    <source>
        <dbReference type="ARBA" id="ARBA00022997"/>
    </source>
</evidence>
<dbReference type="OrthoDB" id="445695at2759"/>
<accession>A0A9P9BID2</accession>
<dbReference type="Gene3D" id="3.20.20.140">
    <property type="entry name" value="Metal-dependent hydrolases"/>
    <property type="match status" value="1"/>
</dbReference>
<dbReference type="Proteomes" id="UP000756346">
    <property type="component" value="Unassembled WGS sequence"/>
</dbReference>
<keyword evidence="2" id="KW-0479">Metal-binding</keyword>
<dbReference type="Pfam" id="PF01244">
    <property type="entry name" value="Peptidase_M19"/>
    <property type="match status" value="1"/>
</dbReference>
<keyword evidence="2" id="KW-0482">Metalloprotease</keyword>